<dbReference type="HOGENOM" id="CLU_1230520_0_0_1"/>
<evidence type="ECO:0000313" key="6">
    <source>
        <dbReference type="Proteomes" id="UP000281549"/>
    </source>
</evidence>
<dbReference type="STRING" id="988480.A0A075AR98"/>
<protein>
    <submittedName>
        <fullName evidence="3">Uncharacterized protein</fullName>
    </submittedName>
</protein>
<gene>
    <name evidence="3" type="ORF">O9G_000838</name>
    <name evidence="4" type="ORF">ROZALSC1DRAFT_29529</name>
</gene>
<dbReference type="OrthoDB" id="156889at2759"/>
<evidence type="ECO:0000256" key="1">
    <source>
        <dbReference type="SAM" id="MobiDB-lite"/>
    </source>
</evidence>
<reference evidence="4" key="3">
    <citation type="submission" date="2018-08" db="EMBL/GenBank/DDBJ databases">
        <title>Leveraging single-cell genomics to expand the Fungal Tree of Life.</title>
        <authorList>
            <consortium name="DOE Joint Genome Institute"/>
            <person name="Ahrendt S.R."/>
            <person name="Quandt C.A."/>
            <person name="Ciobanu D."/>
            <person name="Clum A."/>
            <person name="Salamov A."/>
            <person name="Andreopoulos B."/>
            <person name="Cheng J.-F."/>
            <person name="Woyke T."/>
            <person name="Pelin A."/>
            <person name="Henrissat B."/>
            <person name="Reynolds N."/>
            <person name="Benny G.L."/>
            <person name="Smith M.E."/>
            <person name="James T.Y."/>
            <person name="Grigoriev I.V."/>
        </authorList>
    </citation>
    <scope>NUCLEOTIDE SEQUENCE</scope>
    <source>
        <strain evidence="4">CSF55</strain>
    </source>
</reference>
<reference evidence="3 5" key="1">
    <citation type="journal article" date="2013" name="Curr. Biol.">
        <title>Shared signatures of parasitism and phylogenomics unite Cryptomycota and microsporidia.</title>
        <authorList>
            <person name="James T.Y."/>
            <person name="Pelin A."/>
            <person name="Bonen L."/>
            <person name="Ahrendt S."/>
            <person name="Sain D."/>
            <person name="Corradi N."/>
            <person name="Stajich J.E."/>
        </authorList>
    </citation>
    <scope>NUCLEOTIDE SEQUENCE [LARGE SCALE GENOMIC DNA]</scope>
    <source>
        <strain evidence="3 5">CSF55</strain>
        <strain evidence="3 5">CSF55</strain>
    </source>
</reference>
<organism evidence="3 5">
    <name type="scientific">Rozella allomycis (strain CSF55)</name>
    <dbReference type="NCBI Taxonomy" id="988480"/>
    <lineage>
        <taxon>Eukaryota</taxon>
        <taxon>Fungi</taxon>
        <taxon>Fungi incertae sedis</taxon>
        <taxon>Cryptomycota</taxon>
        <taxon>Cryptomycota incertae sedis</taxon>
        <taxon>Rozella</taxon>
    </lineage>
</organism>
<evidence type="ECO:0000256" key="2">
    <source>
        <dbReference type="SAM" id="SignalP"/>
    </source>
</evidence>
<feature type="signal peptide" evidence="2">
    <location>
        <begin position="1"/>
        <end position="20"/>
    </location>
</feature>
<dbReference type="Proteomes" id="UP000030755">
    <property type="component" value="Unassembled WGS sequence"/>
</dbReference>
<evidence type="ECO:0000313" key="5">
    <source>
        <dbReference type="Proteomes" id="UP000030755"/>
    </source>
</evidence>
<feature type="region of interest" description="Disordered" evidence="1">
    <location>
        <begin position="177"/>
        <end position="241"/>
    </location>
</feature>
<reference evidence="6" key="2">
    <citation type="journal article" date="2018" name="Nat. Microbiol.">
        <title>Leveraging single-cell genomics to expand the fungal tree of life.</title>
        <authorList>
            <person name="Ahrendt S.R."/>
            <person name="Quandt C.A."/>
            <person name="Ciobanu D."/>
            <person name="Clum A."/>
            <person name="Salamov A."/>
            <person name="Andreopoulos B."/>
            <person name="Cheng J.F."/>
            <person name="Woyke T."/>
            <person name="Pelin A."/>
            <person name="Henrissat B."/>
            <person name="Reynolds N.K."/>
            <person name="Benny G.L."/>
            <person name="Smith M.E."/>
            <person name="James T.Y."/>
            <person name="Grigoriev I.V."/>
        </authorList>
    </citation>
    <scope>NUCLEOTIDE SEQUENCE [LARGE SCALE GENOMIC DNA]</scope>
    <source>
        <strain evidence="6">CSF55</strain>
    </source>
</reference>
<dbReference type="EMBL" id="KE561117">
    <property type="protein sequence ID" value="EPZ32763.1"/>
    <property type="molecule type" value="Genomic_DNA"/>
</dbReference>
<feature type="chain" id="PRO_5040560116" evidence="2">
    <location>
        <begin position="21"/>
        <end position="241"/>
    </location>
</feature>
<dbReference type="AlphaFoldDB" id="A0A075AR98"/>
<name>A0A075AR98_ROZAC</name>
<feature type="compositionally biased region" description="Polar residues" evidence="1">
    <location>
        <begin position="196"/>
        <end position="208"/>
    </location>
</feature>
<proteinExistence type="predicted"/>
<feature type="compositionally biased region" description="Basic residues" evidence="1">
    <location>
        <begin position="225"/>
        <end position="241"/>
    </location>
</feature>
<dbReference type="EMBL" id="ML005360">
    <property type="protein sequence ID" value="RKP18822.1"/>
    <property type="molecule type" value="Genomic_DNA"/>
</dbReference>
<feature type="compositionally biased region" description="Basic and acidic residues" evidence="1">
    <location>
        <begin position="215"/>
        <end position="224"/>
    </location>
</feature>
<dbReference type="Proteomes" id="UP000281549">
    <property type="component" value="Unassembled WGS sequence"/>
</dbReference>
<feature type="compositionally biased region" description="Basic and acidic residues" evidence="1">
    <location>
        <begin position="181"/>
        <end position="195"/>
    </location>
</feature>
<sequence>MLSFQLLICITLLLVPFVSAHSFLVNPPAKLTVEEAFKQNPSTCGSTFDPKAHNVDWPGPIEENAKGLRDWMQKTKTTLKDIASIAKCETCGHTDGSFVVSNPKGPVQIGGLIHHGPCEVWLGSKRVFYEPFNCPSSINIDYSSCKDENCLLRVFLAGTHLNFPEFFEYCVTVKGTGANSSKKETDISTKTDKSTPKTQSDKQSQNTAAKAKTSKQSEKSETRRKSNRPKKLHRKRRTCKY</sequence>
<evidence type="ECO:0000313" key="4">
    <source>
        <dbReference type="EMBL" id="RKP18822.1"/>
    </source>
</evidence>
<evidence type="ECO:0000313" key="3">
    <source>
        <dbReference type="EMBL" id="EPZ32763.1"/>
    </source>
</evidence>
<keyword evidence="2" id="KW-0732">Signal</keyword>
<keyword evidence="5" id="KW-1185">Reference proteome</keyword>
<accession>A0A075AR98</accession>